<keyword evidence="2" id="KW-1185">Reference proteome</keyword>
<dbReference type="EMBL" id="PGCJ01000072">
    <property type="protein sequence ID" value="PLW52860.1"/>
    <property type="molecule type" value="Genomic_DNA"/>
</dbReference>
<dbReference type="AlphaFoldDB" id="A0A2N5VSB1"/>
<comment type="caution">
    <text evidence="1">The sequence shown here is derived from an EMBL/GenBank/DDBJ whole genome shotgun (WGS) entry which is preliminary data.</text>
</comment>
<evidence type="ECO:0000313" key="2">
    <source>
        <dbReference type="Proteomes" id="UP000235388"/>
    </source>
</evidence>
<evidence type="ECO:0000313" key="1">
    <source>
        <dbReference type="EMBL" id="PLW52860.1"/>
    </source>
</evidence>
<sequence length="106" mass="11559">MRIPNRYIVHLPVAEKSSSAGQYSLHLPVKDKSSSAGLCSLYPPAKEEHLAGTVCAGPPRTQEELTLVGWHDVPPFQAPDQHEGMIRKELCRIFVNNNPTAWAGGG</sequence>
<organism evidence="1 2">
    <name type="scientific">Puccinia coronata f. sp. avenae</name>
    <dbReference type="NCBI Taxonomy" id="200324"/>
    <lineage>
        <taxon>Eukaryota</taxon>
        <taxon>Fungi</taxon>
        <taxon>Dikarya</taxon>
        <taxon>Basidiomycota</taxon>
        <taxon>Pucciniomycotina</taxon>
        <taxon>Pucciniomycetes</taxon>
        <taxon>Pucciniales</taxon>
        <taxon>Pucciniaceae</taxon>
        <taxon>Puccinia</taxon>
    </lineage>
</organism>
<accession>A0A2N5VSB1</accession>
<protein>
    <submittedName>
        <fullName evidence="1">Uncharacterized protein</fullName>
    </submittedName>
</protein>
<reference evidence="1 2" key="1">
    <citation type="submission" date="2017-11" db="EMBL/GenBank/DDBJ databases">
        <title>De novo assembly and phasing of dikaryotic genomes from two isolates of Puccinia coronata f. sp. avenae, the causal agent of oat crown rust.</title>
        <authorList>
            <person name="Miller M.E."/>
            <person name="Zhang Y."/>
            <person name="Omidvar V."/>
            <person name="Sperschneider J."/>
            <person name="Schwessinger B."/>
            <person name="Raley C."/>
            <person name="Palmer J.M."/>
            <person name="Garnica D."/>
            <person name="Upadhyaya N."/>
            <person name="Rathjen J."/>
            <person name="Taylor J.M."/>
            <person name="Park R.F."/>
            <person name="Dodds P.N."/>
            <person name="Hirsch C.D."/>
            <person name="Kianian S.F."/>
            <person name="Figueroa M."/>
        </authorList>
    </citation>
    <scope>NUCLEOTIDE SEQUENCE [LARGE SCALE GENOMIC DNA]</scope>
    <source>
        <strain evidence="1">12NC29</strain>
    </source>
</reference>
<gene>
    <name evidence="1" type="ORF">PCANC_08717</name>
</gene>
<dbReference type="Proteomes" id="UP000235388">
    <property type="component" value="Unassembled WGS sequence"/>
</dbReference>
<proteinExistence type="predicted"/>
<name>A0A2N5VSB1_9BASI</name>